<dbReference type="PANTHER" id="PTHR42919:SF8">
    <property type="entry name" value="N-ALPHA-ACETYLTRANSFERASE 50"/>
    <property type="match status" value="1"/>
</dbReference>
<gene>
    <name evidence="4" type="ORF">LX78_02866</name>
</gene>
<evidence type="ECO:0000259" key="3">
    <source>
        <dbReference type="PROSITE" id="PS51186"/>
    </source>
</evidence>
<evidence type="ECO:0000313" key="4">
    <source>
        <dbReference type="EMBL" id="PWK17125.1"/>
    </source>
</evidence>
<accession>A0A316DGW5</accession>
<comment type="caution">
    <text evidence="4">The sequence shown here is derived from an EMBL/GenBank/DDBJ whole genome shotgun (WGS) entry which is preliminary data.</text>
</comment>
<keyword evidence="2" id="KW-0012">Acyltransferase</keyword>
<sequence length="171" mass="20095">MTTIVKATIKDAKILSKIGTQSFIESHGISAPEKDISNYVALKFTKEVFETELKDLNNVFHVLYYNEKPIGYSKIIYNISQDNIPFKNVTKLERLYVLEEFHHLKLGLQLFNFNIQESKKHHQNGMWLYTWIENQKAINFYKKAGFKIVGSYNFKISETHSNPNHQMLLEY</sequence>
<dbReference type="PANTHER" id="PTHR42919">
    <property type="entry name" value="N-ALPHA-ACETYLTRANSFERASE"/>
    <property type="match status" value="1"/>
</dbReference>
<organism evidence="4 5">
    <name type="scientific">Xanthomarina spongicola</name>
    <dbReference type="NCBI Taxonomy" id="570520"/>
    <lineage>
        <taxon>Bacteria</taxon>
        <taxon>Pseudomonadati</taxon>
        <taxon>Bacteroidota</taxon>
        <taxon>Flavobacteriia</taxon>
        <taxon>Flavobacteriales</taxon>
        <taxon>Flavobacteriaceae</taxon>
        <taxon>Xanthomarina</taxon>
    </lineage>
</organism>
<reference evidence="4 5" key="1">
    <citation type="submission" date="2018-05" db="EMBL/GenBank/DDBJ databases">
        <title>Genomic Encyclopedia of Archaeal and Bacterial Type Strains, Phase II (KMG-II): from individual species to whole genera.</title>
        <authorList>
            <person name="Goeker M."/>
        </authorList>
    </citation>
    <scope>NUCLEOTIDE SEQUENCE [LARGE SCALE GENOMIC DNA]</scope>
    <source>
        <strain evidence="4 5">DSM 22637</strain>
    </source>
</reference>
<dbReference type="EMBL" id="QGGP01000011">
    <property type="protein sequence ID" value="PWK17125.1"/>
    <property type="molecule type" value="Genomic_DNA"/>
</dbReference>
<evidence type="ECO:0000256" key="1">
    <source>
        <dbReference type="ARBA" id="ARBA00022679"/>
    </source>
</evidence>
<proteinExistence type="predicted"/>
<dbReference type="Proteomes" id="UP000245430">
    <property type="component" value="Unassembled WGS sequence"/>
</dbReference>
<keyword evidence="5" id="KW-1185">Reference proteome</keyword>
<dbReference type="InterPro" id="IPR000182">
    <property type="entry name" value="GNAT_dom"/>
</dbReference>
<dbReference type="SUPFAM" id="SSF55729">
    <property type="entry name" value="Acyl-CoA N-acyltransferases (Nat)"/>
    <property type="match status" value="1"/>
</dbReference>
<dbReference type="GO" id="GO:0016747">
    <property type="term" value="F:acyltransferase activity, transferring groups other than amino-acyl groups"/>
    <property type="evidence" value="ECO:0007669"/>
    <property type="project" value="InterPro"/>
</dbReference>
<feature type="domain" description="N-acetyltransferase" evidence="3">
    <location>
        <begin position="2"/>
        <end position="171"/>
    </location>
</feature>
<name>A0A316DGW5_9FLAO</name>
<dbReference type="Pfam" id="PF00583">
    <property type="entry name" value="Acetyltransf_1"/>
    <property type="match status" value="1"/>
</dbReference>
<dbReference type="PROSITE" id="PS51186">
    <property type="entry name" value="GNAT"/>
    <property type="match status" value="1"/>
</dbReference>
<dbReference type="AlphaFoldDB" id="A0A316DGW5"/>
<evidence type="ECO:0000256" key="2">
    <source>
        <dbReference type="ARBA" id="ARBA00023315"/>
    </source>
</evidence>
<keyword evidence="1 4" id="KW-0808">Transferase</keyword>
<dbReference type="Gene3D" id="3.40.630.30">
    <property type="match status" value="1"/>
</dbReference>
<dbReference type="CDD" id="cd04301">
    <property type="entry name" value="NAT_SF"/>
    <property type="match status" value="1"/>
</dbReference>
<protein>
    <submittedName>
        <fullName evidence="4">Acetyltransferase (GNAT) family protein</fullName>
    </submittedName>
</protein>
<dbReference type="InterPro" id="IPR051556">
    <property type="entry name" value="N-term/lysine_N-AcTrnsfr"/>
</dbReference>
<dbReference type="InterPro" id="IPR016181">
    <property type="entry name" value="Acyl_CoA_acyltransferase"/>
</dbReference>
<evidence type="ECO:0000313" key="5">
    <source>
        <dbReference type="Proteomes" id="UP000245430"/>
    </source>
</evidence>
<dbReference type="RefSeq" id="WP_109683445.1">
    <property type="nucleotide sequence ID" value="NZ_QGGP01000011.1"/>
</dbReference>
<dbReference type="OrthoDB" id="7205533at2"/>